<reference evidence="14" key="1">
    <citation type="submission" date="2018-11" db="EMBL/GenBank/DDBJ databases">
        <title>Phylogenetic, genomic, and biogeographic characterization of a novel and ubiquitous marine invertebrate-associated Rickettsiales parasite, Candidatus Marinoinvertebrata rohwerii, gen. nov., sp. nov.</title>
        <authorList>
            <person name="Klinges J.G."/>
            <person name="Rosales S.M."/>
            <person name="Mcminds R."/>
            <person name="Shaver E.C."/>
            <person name="Shantz A."/>
            <person name="Peters E.C."/>
            <person name="Burkepile D.E."/>
            <person name="Silliman B.R."/>
            <person name="Vega Thurber R.L."/>
        </authorList>
    </citation>
    <scope>NUCLEOTIDE SEQUENCE [LARGE SCALE GENOMIC DNA]</scope>
    <source>
        <strain evidence="14">a_cerv_44</strain>
    </source>
</reference>
<keyword evidence="6 11" id="KW-0865">Zymogen</keyword>
<dbReference type="InterPro" id="IPR033175">
    <property type="entry name" value="PSD-A"/>
</dbReference>
<comment type="similarity">
    <text evidence="11">Belongs to the phosphatidylserine decarboxylase family. PSD-A subfamily.</text>
</comment>
<dbReference type="EMBL" id="RXFM01000021">
    <property type="protein sequence ID" value="RST69807.1"/>
    <property type="molecule type" value="Genomic_DNA"/>
</dbReference>
<evidence type="ECO:0000256" key="3">
    <source>
        <dbReference type="ARBA" id="ARBA00022793"/>
    </source>
</evidence>
<comment type="catalytic activity">
    <reaction evidence="11">
        <text>a 1,2-diacyl-sn-glycero-3-phospho-L-serine + H(+) = a 1,2-diacyl-sn-glycero-3-phosphoethanolamine + CO2</text>
        <dbReference type="Rhea" id="RHEA:20828"/>
        <dbReference type="ChEBI" id="CHEBI:15378"/>
        <dbReference type="ChEBI" id="CHEBI:16526"/>
        <dbReference type="ChEBI" id="CHEBI:57262"/>
        <dbReference type="ChEBI" id="CHEBI:64612"/>
        <dbReference type="EC" id="4.1.1.65"/>
    </reaction>
</comment>
<gene>
    <name evidence="11" type="primary">psd</name>
    <name evidence="13" type="ORF">EIC27_02285</name>
</gene>
<sequence>MLDSIKEFIPSIHKEGYFFISVFAIITLILFMWSQQLGWIGFILTLWCIFFFRDPNKVIPNQNNVLVSPADGIIQKIEKAKMPKEIASNDKEINKISIFLNVFDVHVNRIPISAKVKKLSYHHGKFFNASLDKASEHNERQSILLELNDKQEVGVIQIAGLIARRIVCDLKEDQKVSTGERLGIIRFGSRVDVYLPNHFEIKVLEGQRMIGGESVIAELRESKKSKSVSSKSTSTKSIAISTDKKNINKSTKSNASKVKVSKNKVNTKVSDKK</sequence>
<feature type="site" description="Cleavage (non-hydrolytic); by autocatalysis" evidence="11">
    <location>
        <begin position="188"/>
        <end position="189"/>
    </location>
</feature>
<evidence type="ECO:0000256" key="7">
    <source>
        <dbReference type="ARBA" id="ARBA00023209"/>
    </source>
</evidence>
<feature type="compositionally biased region" description="Low complexity" evidence="12">
    <location>
        <begin position="248"/>
        <end position="273"/>
    </location>
</feature>
<keyword evidence="14" id="KW-1185">Reference proteome</keyword>
<evidence type="ECO:0000256" key="9">
    <source>
        <dbReference type="ARBA" id="ARBA00023264"/>
    </source>
</evidence>
<dbReference type="PANTHER" id="PTHR35809:SF1">
    <property type="entry name" value="ARCHAETIDYLSERINE DECARBOXYLASE PROENZYME-RELATED"/>
    <property type="match status" value="1"/>
</dbReference>
<dbReference type="GO" id="GO:0005886">
    <property type="term" value="C:plasma membrane"/>
    <property type="evidence" value="ECO:0007669"/>
    <property type="project" value="UniProtKB-SubCell"/>
</dbReference>
<evidence type="ECO:0000256" key="8">
    <source>
        <dbReference type="ARBA" id="ARBA00023239"/>
    </source>
</evidence>
<evidence type="ECO:0000313" key="14">
    <source>
        <dbReference type="Proteomes" id="UP000279470"/>
    </source>
</evidence>
<dbReference type="NCBIfam" id="NF003677">
    <property type="entry name" value="PRK05305.1-1"/>
    <property type="match status" value="1"/>
</dbReference>
<dbReference type="NCBIfam" id="NF003678">
    <property type="entry name" value="PRK05305.1-2"/>
    <property type="match status" value="1"/>
</dbReference>
<dbReference type="Proteomes" id="UP000279470">
    <property type="component" value="Unassembled WGS sequence"/>
</dbReference>
<feature type="chain" id="PRO_5023444824" description="Phosphatidylserine decarboxylase beta chain" evidence="11">
    <location>
        <begin position="1"/>
        <end position="188"/>
    </location>
</feature>
<dbReference type="NCBIfam" id="NF003679">
    <property type="entry name" value="PRK05305.1-3"/>
    <property type="match status" value="1"/>
</dbReference>
<evidence type="ECO:0000256" key="12">
    <source>
        <dbReference type="SAM" id="MobiDB-lite"/>
    </source>
</evidence>
<keyword evidence="3 11" id="KW-0210">Decarboxylase</keyword>
<keyword evidence="10 11" id="KW-0670">Pyruvate</keyword>
<name>A0A429XSK0_9RICK</name>
<keyword evidence="8 11" id="KW-0456">Lyase</keyword>
<organism evidence="13 14">
    <name type="scientific">Candidatus Aquarickettsia rohweri</name>
    <dbReference type="NCBI Taxonomy" id="2602574"/>
    <lineage>
        <taxon>Bacteria</taxon>
        <taxon>Pseudomonadati</taxon>
        <taxon>Pseudomonadota</taxon>
        <taxon>Alphaproteobacteria</taxon>
        <taxon>Rickettsiales</taxon>
        <taxon>Candidatus Midichloriaceae</taxon>
        <taxon>Candidatus Aquarickettsia</taxon>
    </lineage>
</organism>
<dbReference type="EC" id="4.1.1.65" evidence="11"/>
<evidence type="ECO:0000256" key="6">
    <source>
        <dbReference type="ARBA" id="ARBA00023145"/>
    </source>
</evidence>
<evidence type="ECO:0000256" key="1">
    <source>
        <dbReference type="ARBA" id="ARBA00022475"/>
    </source>
</evidence>
<keyword evidence="1 11" id="KW-1003">Cell membrane</keyword>
<keyword evidence="2 11" id="KW-0444">Lipid biosynthesis</keyword>
<feature type="region of interest" description="Disordered" evidence="12">
    <location>
        <begin position="222"/>
        <end position="273"/>
    </location>
</feature>
<comment type="pathway">
    <text evidence="11">Phospholipid metabolism; phosphatidylethanolamine biosynthesis; phosphatidylethanolamine from CDP-diacylglycerol: step 2/2.</text>
</comment>
<feature type="compositionally biased region" description="Low complexity" evidence="12">
    <location>
        <begin position="227"/>
        <end position="241"/>
    </location>
</feature>
<evidence type="ECO:0000256" key="5">
    <source>
        <dbReference type="ARBA" id="ARBA00023136"/>
    </source>
</evidence>
<comment type="caution">
    <text evidence="13">The sequence shown here is derived from an EMBL/GenBank/DDBJ whole genome shotgun (WGS) entry which is preliminary data.</text>
</comment>
<evidence type="ECO:0000313" key="13">
    <source>
        <dbReference type="EMBL" id="RST69807.1"/>
    </source>
</evidence>
<dbReference type="OrthoDB" id="9790893at2"/>
<protein>
    <recommendedName>
        <fullName evidence="11">Phosphatidylserine decarboxylase proenzyme</fullName>
        <ecNumber evidence="11">4.1.1.65</ecNumber>
    </recommendedName>
    <component>
        <recommendedName>
            <fullName evidence="11">Phosphatidylserine decarboxylase alpha chain</fullName>
        </recommendedName>
    </component>
    <component>
        <recommendedName>
            <fullName evidence="11">Phosphatidylserine decarboxylase beta chain</fullName>
        </recommendedName>
    </component>
</protein>
<dbReference type="GO" id="GO:0006646">
    <property type="term" value="P:phosphatidylethanolamine biosynthetic process"/>
    <property type="evidence" value="ECO:0007669"/>
    <property type="project" value="UniProtKB-UniRule"/>
</dbReference>
<dbReference type="Pfam" id="PF02666">
    <property type="entry name" value="PS_Dcarbxylase"/>
    <property type="match status" value="1"/>
</dbReference>
<comment type="subunit">
    <text evidence="11">Heterodimer of a large membrane-associated beta subunit and a small pyruvoyl-containing alpha subunit.</text>
</comment>
<dbReference type="PANTHER" id="PTHR35809">
    <property type="entry name" value="ARCHAETIDYLSERINE DECARBOXYLASE PROENZYME-RELATED"/>
    <property type="match status" value="1"/>
</dbReference>
<dbReference type="InterPro" id="IPR003817">
    <property type="entry name" value="PS_Dcarbxylase"/>
</dbReference>
<comment type="subcellular location">
    <subcellularLocation>
        <location evidence="11">Cell membrane</location>
        <topology evidence="11">Peripheral membrane protein</topology>
    </subcellularLocation>
</comment>
<feature type="chain" id="PRO_5023444823" description="Phosphatidylserine decarboxylase alpha chain" evidence="11">
    <location>
        <begin position="189"/>
        <end position="273"/>
    </location>
</feature>
<evidence type="ECO:0000256" key="4">
    <source>
        <dbReference type="ARBA" id="ARBA00023098"/>
    </source>
</evidence>
<dbReference type="NCBIfam" id="NF003685">
    <property type="entry name" value="PRK05305.2-5"/>
    <property type="match status" value="1"/>
</dbReference>
<comment type="PTM">
    <text evidence="11">Is synthesized initially as an inactive proenzyme. Formation of the active enzyme involves a self-maturation process in which the active site pyruvoyl group is generated from an internal serine residue via an autocatalytic post-translational modification. Two non-identical subunits are generated from the proenzyme in this reaction, and the pyruvate is formed at the N-terminus of the alpha chain, which is derived from the carboxyl end of the proenzyme. The post-translation cleavage follows an unusual pathway, termed non-hydrolytic serinolysis, in which the side chain hydroxyl group of the serine supplies its oxygen atom to form the C-terminus of the beta chain, while the remainder of the serine residue undergoes an oxidative deamination to produce ammonia and the pyruvoyl prosthetic group on the alpha chain.</text>
</comment>
<keyword evidence="5 11" id="KW-0472">Membrane</keyword>
<keyword evidence="4 11" id="KW-0443">Lipid metabolism</keyword>
<feature type="modified residue" description="Pyruvic acid (Ser); by autocatalysis" evidence="11">
    <location>
        <position position="189"/>
    </location>
</feature>
<proteinExistence type="inferred from homology"/>
<keyword evidence="9 11" id="KW-1208">Phospholipid metabolism</keyword>
<dbReference type="HAMAP" id="MF_00664">
    <property type="entry name" value="PS_decarb_PSD_A"/>
    <property type="match status" value="1"/>
</dbReference>
<dbReference type="AlphaFoldDB" id="A0A429XSK0"/>
<evidence type="ECO:0000256" key="11">
    <source>
        <dbReference type="HAMAP-Rule" id="MF_00664"/>
    </source>
</evidence>
<feature type="active site" description="Schiff-base intermediate with substrate; via pyruvic acid" evidence="11">
    <location>
        <position position="189"/>
    </location>
</feature>
<comment type="cofactor">
    <cofactor evidence="11">
        <name>pyruvate</name>
        <dbReference type="ChEBI" id="CHEBI:15361"/>
    </cofactor>
    <text evidence="11">Binds 1 pyruvoyl group covalently per subunit.</text>
</comment>
<evidence type="ECO:0000256" key="10">
    <source>
        <dbReference type="ARBA" id="ARBA00023317"/>
    </source>
</evidence>
<comment type="function">
    <text evidence="11">Catalyzes the formation of phosphatidylethanolamine (PtdEtn) from phosphatidylserine (PtdSer).</text>
</comment>
<dbReference type="GO" id="GO:0004609">
    <property type="term" value="F:phosphatidylserine decarboxylase activity"/>
    <property type="evidence" value="ECO:0007669"/>
    <property type="project" value="UniProtKB-UniRule"/>
</dbReference>
<accession>A0A429XSK0</accession>
<evidence type="ECO:0000256" key="2">
    <source>
        <dbReference type="ARBA" id="ARBA00022516"/>
    </source>
</evidence>
<dbReference type="UniPathway" id="UPA00558">
    <property type="reaction ID" value="UER00616"/>
</dbReference>
<keyword evidence="7 11" id="KW-0594">Phospholipid biosynthesis</keyword>